<proteinExistence type="predicted"/>
<evidence type="ECO:0000313" key="1">
    <source>
        <dbReference type="EMBL" id="SIP71876.1"/>
    </source>
</evidence>
<dbReference type="EMBL" id="FTLG01000033">
    <property type="protein sequence ID" value="SIP71876.1"/>
    <property type="molecule type" value="Genomic_DNA"/>
</dbReference>
<sequence length="85" mass="9889">MWRIKRVIHFAIQFMSDNLQQKFLSTDLAMNAITSIMRDDLPGENMKYCTAYNIAKQQPNEELPTGSLGVLFFPLLNRTFKKPLH</sequence>
<gene>
    <name evidence="1" type="ORF">XIS1_1280006</name>
</gene>
<evidence type="ECO:0000313" key="2">
    <source>
        <dbReference type="Proteomes" id="UP000196435"/>
    </source>
</evidence>
<organism evidence="1 2">
    <name type="scientific">Xenorhabdus innexi</name>
    <dbReference type="NCBI Taxonomy" id="290109"/>
    <lineage>
        <taxon>Bacteria</taxon>
        <taxon>Pseudomonadati</taxon>
        <taxon>Pseudomonadota</taxon>
        <taxon>Gammaproteobacteria</taxon>
        <taxon>Enterobacterales</taxon>
        <taxon>Morganellaceae</taxon>
        <taxon>Xenorhabdus</taxon>
    </lineage>
</organism>
<dbReference type="AlphaFoldDB" id="A0A1N6MSR4"/>
<protein>
    <submittedName>
        <fullName evidence="1">Uncharacterized protein</fullName>
    </submittedName>
</protein>
<dbReference type="Proteomes" id="UP000196435">
    <property type="component" value="Unassembled WGS sequence"/>
</dbReference>
<accession>A0A1N6MSR4</accession>
<name>A0A1N6MSR4_9GAMM</name>
<reference evidence="2" key="1">
    <citation type="submission" date="2016-12" db="EMBL/GenBank/DDBJ databases">
        <authorList>
            <person name="Gaudriault S."/>
        </authorList>
    </citation>
    <scope>NUCLEOTIDE SEQUENCE [LARGE SCALE GENOMIC DNA]</scope>
    <source>
        <strain evidence="2">HGB1681 (deposited as PTA-6826 in the American Type Culture Collection)</strain>
    </source>
</reference>